<feature type="transmembrane region" description="Helical" evidence="5">
    <location>
        <begin position="30"/>
        <end position="51"/>
    </location>
</feature>
<gene>
    <name evidence="6" type="ORF">FRY97_01540</name>
</gene>
<dbReference type="PANTHER" id="PTHR11040">
    <property type="entry name" value="ZINC/IRON TRANSPORTER"/>
    <property type="match status" value="1"/>
</dbReference>
<dbReference type="OrthoDB" id="654481at2"/>
<evidence type="ECO:0000256" key="4">
    <source>
        <dbReference type="ARBA" id="ARBA00023136"/>
    </source>
</evidence>
<name>A0A5C6S4G1_9BACT</name>
<sequence length="245" mass="26818">MEWFEYLMLIIAVLAGGWLGFRFSDQSGRWLKLALSFSGSYILGMTVLHLMPGVFESGGHSAGAWVLAGFFVQLLLEQFSRGVEHGHIHAHHSRPRTLAIQVMAGLSLHAFLEGMPLGYFEDFHTAHHHHHEGSLQFLVGILLHKIPAAFALMALLLRAGLPYKTVWGCLAGFALMSPAGAFTASYLQLGSEGITFLLAFVIGAFLHISTTILFEADDTHEHRISMAKLLVILFGVGLSIVADII</sequence>
<evidence type="ECO:0000256" key="5">
    <source>
        <dbReference type="SAM" id="Phobius"/>
    </source>
</evidence>
<feature type="transmembrane region" description="Helical" evidence="5">
    <location>
        <begin position="193"/>
        <end position="214"/>
    </location>
</feature>
<dbReference type="Pfam" id="PF02535">
    <property type="entry name" value="Zip"/>
    <property type="match status" value="1"/>
</dbReference>
<comment type="caution">
    <text evidence="6">The sequence shown here is derived from an EMBL/GenBank/DDBJ whole genome shotgun (WGS) entry which is preliminary data.</text>
</comment>
<accession>A0A5C6S4G1</accession>
<dbReference type="PANTHER" id="PTHR11040:SF44">
    <property type="entry name" value="PROTEIN ZNTC-RELATED"/>
    <property type="match status" value="1"/>
</dbReference>
<evidence type="ECO:0000256" key="3">
    <source>
        <dbReference type="ARBA" id="ARBA00022989"/>
    </source>
</evidence>
<dbReference type="EMBL" id="VOOR01000002">
    <property type="protein sequence ID" value="TXB69520.1"/>
    <property type="molecule type" value="Genomic_DNA"/>
</dbReference>
<keyword evidence="3 5" id="KW-1133">Transmembrane helix</keyword>
<protein>
    <submittedName>
        <fullName evidence="6">Zinc/iron permease</fullName>
    </submittedName>
</protein>
<feature type="transmembrane region" description="Helical" evidence="5">
    <location>
        <begin position="226"/>
        <end position="244"/>
    </location>
</feature>
<feature type="transmembrane region" description="Helical" evidence="5">
    <location>
        <begin position="57"/>
        <end position="76"/>
    </location>
</feature>
<proteinExistence type="predicted"/>
<dbReference type="InterPro" id="IPR003689">
    <property type="entry name" value="ZIP"/>
</dbReference>
<organism evidence="6 7">
    <name type="scientific">Phaeodactylibacter luteus</name>
    <dbReference type="NCBI Taxonomy" id="1564516"/>
    <lineage>
        <taxon>Bacteria</taxon>
        <taxon>Pseudomonadati</taxon>
        <taxon>Bacteroidota</taxon>
        <taxon>Saprospiria</taxon>
        <taxon>Saprospirales</taxon>
        <taxon>Haliscomenobacteraceae</taxon>
        <taxon>Phaeodactylibacter</taxon>
    </lineage>
</organism>
<reference evidence="6 7" key="1">
    <citation type="submission" date="2019-08" db="EMBL/GenBank/DDBJ databases">
        <title>Genome of Phaeodactylibacter luteus.</title>
        <authorList>
            <person name="Bowman J.P."/>
        </authorList>
    </citation>
    <scope>NUCLEOTIDE SEQUENCE [LARGE SCALE GENOMIC DNA]</scope>
    <source>
        <strain evidence="6 7">KCTC 42180</strain>
    </source>
</reference>
<dbReference type="GO" id="GO:0016020">
    <property type="term" value="C:membrane"/>
    <property type="evidence" value="ECO:0007669"/>
    <property type="project" value="UniProtKB-SubCell"/>
</dbReference>
<feature type="transmembrane region" description="Helical" evidence="5">
    <location>
        <begin position="97"/>
        <end position="117"/>
    </location>
</feature>
<evidence type="ECO:0000313" key="6">
    <source>
        <dbReference type="EMBL" id="TXB69520.1"/>
    </source>
</evidence>
<keyword evidence="7" id="KW-1185">Reference proteome</keyword>
<evidence type="ECO:0000256" key="2">
    <source>
        <dbReference type="ARBA" id="ARBA00022692"/>
    </source>
</evidence>
<keyword evidence="2 5" id="KW-0812">Transmembrane</keyword>
<feature type="transmembrane region" description="Helical" evidence="5">
    <location>
        <begin position="166"/>
        <end position="187"/>
    </location>
</feature>
<evidence type="ECO:0000313" key="7">
    <source>
        <dbReference type="Proteomes" id="UP000321580"/>
    </source>
</evidence>
<dbReference type="Proteomes" id="UP000321580">
    <property type="component" value="Unassembled WGS sequence"/>
</dbReference>
<dbReference type="RefSeq" id="WP_147165652.1">
    <property type="nucleotide sequence ID" value="NZ_VOOR01000002.1"/>
</dbReference>
<comment type="subcellular location">
    <subcellularLocation>
        <location evidence="1">Membrane</location>
        <topology evidence="1">Multi-pass membrane protein</topology>
    </subcellularLocation>
</comment>
<evidence type="ECO:0000256" key="1">
    <source>
        <dbReference type="ARBA" id="ARBA00004141"/>
    </source>
</evidence>
<feature type="transmembrane region" description="Helical" evidence="5">
    <location>
        <begin position="137"/>
        <end position="157"/>
    </location>
</feature>
<feature type="transmembrane region" description="Helical" evidence="5">
    <location>
        <begin position="6"/>
        <end position="23"/>
    </location>
</feature>
<dbReference type="GO" id="GO:0005385">
    <property type="term" value="F:zinc ion transmembrane transporter activity"/>
    <property type="evidence" value="ECO:0007669"/>
    <property type="project" value="TreeGrafter"/>
</dbReference>
<keyword evidence="4 5" id="KW-0472">Membrane</keyword>
<dbReference type="AlphaFoldDB" id="A0A5C6S4G1"/>